<feature type="transmembrane region" description="Helical" evidence="6">
    <location>
        <begin position="160"/>
        <end position="182"/>
    </location>
</feature>
<accession>A0A2J6RSA4</accession>
<evidence type="ECO:0000256" key="2">
    <source>
        <dbReference type="ARBA" id="ARBA00022448"/>
    </source>
</evidence>
<evidence type="ECO:0000256" key="4">
    <source>
        <dbReference type="ARBA" id="ARBA00022989"/>
    </source>
</evidence>
<feature type="transmembrane region" description="Helical" evidence="6">
    <location>
        <begin position="194"/>
        <end position="214"/>
    </location>
</feature>
<dbReference type="Gene3D" id="1.20.1250.20">
    <property type="entry name" value="MFS general substrate transporter like domains"/>
    <property type="match status" value="1"/>
</dbReference>
<dbReference type="InterPro" id="IPR011701">
    <property type="entry name" value="MFS"/>
</dbReference>
<keyword evidence="8" id="KW-1185">Reference proteome</keyword>
<evidence type="ECO:0000256" key="3">
    <source>
        <dbReference type="ARBA" id="ARBA00022692"/>
    </source>
</evidence>
<sequence length="533" mass="60218">MAEKLSIVEEQTPDPSPPSPEVISLLAVDQRDADETLSLVEEYDSRFGPSTPEFEKKLRWKLYLHITILITLINLMLFIDKATLSYASILGLFKETGIDDTQYNNLNTVFYVGYLVAQWPGHYLMQRLPLGKFITAIVFMWSVIILLHCTASNYGGLIALRFFLGLFESVIVPAMEITLGMFFKPEEQALMQPIFWISCMGTPLPAGFIAYGLLYSKSTTVLPWKFFMIITSSITFLLSIYSFFYYPNNPAVARFLTLEEKVQTIRRVHESSKASIEQKKFKKSQFNEAIRDPVSWLFGLQAFTLMLSNNLFYQQNLLFIGIGVSNLGSTLVSAAGGGFAILVCLVATYLLSRFRNKNAYWATFWCIPAIAGGIGMVAAPWSSRLGLLTCILLAGNTYGVSYIIALGWTTSSSAGYTKKLTRNVFFMVGYSVGNLISPQIWVASDAPRYYPAWIIQIVISWFGTPVILLVIRWILARRNVERRAWIEEQKSKGLFADGYVEHKDEEGRSVKTKVEVGLLDLTDLENKYFLYPL</sequence>
<feature type="transmembrane region" description="Helical" evidence="6">
    <location>
        <begin position="62"/>
        <end position="79"/>
    </location>
</feature>
<protein>
    <submittedName>
        <fullName evidence="7">MFS general substrate transporter</fullName>
    </submittedName>
</protein>
<feature type="transmembrane region" description="Helical" evidence="6">
    <location>
        <begin position="133"/>
        <end position="154"/>
    </location>
</feature>
<evidence type="ECO:0000313" key="7">
    <source>
        <dbReference type="EMBL" id="PMD41394.1"/>
    </source>
</evidence>
<keyword evidence="5 6" id="KW-0472">Membrane</keyword>
<organism evidence="7 8">
    <name type="scientific">Hyaloscypha variabilis (strain UAMH 11265 / GT02V1 / F)</name>
    <name type="common">Meliniomyces variabilis</name>
    <dbReference type="NCBI Taxonomy" id="1149755"/>
    <lineage>
        <taxon>Eukaryota</taxon>
        <taxon>Fungi</taxon>
        <taxon>Dikarya</taxon>
        <taxon>Ascomycota</taxon>
        <taxon>Pezizomycotina</taxon>
        <taxon>Leotiomycetes</taxon>
        <taxon>Helotiales</taxon>
        <taxon>Hyaloscyphaceae</taxon>
        <taxon>Hyaloscypha</taxon>
        <taxon>Hyaloscypha variabilis</taxon>
    </lineage>
</organism>
<comment type="subcellular location">
    <subcellularLocation>
        <location evidence="1">Membrane</location>
        <topology evidence="1">Multi-pass membrane protein</topology>
    </subcellularLocation>
</comment>
<evidence type="ECO:0000313" key="8">
    <source>
        <dbReference type="Proteomes" id="UP000235786"/>
    </source>
</evidence>
<keyword evidence="4 6" id="KW-1133">Transmembrane helix</keyword>
<feature type="transmembrane region" description="Helical" evidence="6">
    <location>
        <begin position="332"/>
        <end position="352"/>
    </location>
</feature>
<dbReference type="Pfam" id="PF07690">
    <property type="entry name" value="MFS_1"/>
    <property type="match status" value="1"/>
</dbReference>
<dbReference type="PANTHER" id="PTHR43791:SF63">
    <property type="entry name" value="HIGH AFFINITY CYSTEINE TRANSPORTER"/>
    <property type="match status" value="1"/>
</dbReference>
<dbReference type="OrthoDB" id="6730379at2759"/>
<dbReference type="PANTHER" id="PTHR43791">
    <property type="entry name" value="PERMEASE-RELATED"/>
    <property type="match status" value="1"/>
</dbReference>
<feature type="transmembrane region" description="Helical" evidence="6">
    <location>
        <begin position="453"/>
        <end position="475"/>
    </location>
</feature>
<dbReference type="Proteomes" id="UP000235786">
    <property type="component" value="Unassembled WGS sequence"/>
</dbReference>
<dbReference type="InterPro" id="IPR036259">
    <property type="entry name" value="MFS_trans_sf"/>
</dbReference>
<evidence type="ECO:0000256" key="5">
    <source>
        <dbReference type="ARBA" id="ARBA00023136"/>
    </source>
</evidence>
<name>A0A2J6RSA4_HYAVF</name>
<evidence type="ECO:0000256" key="6">
    <source>
        <dbReference type="SAM" id="Phobius"/>
    </source>
</evidence>
<dbReference type="SUPFAM" id="SSF103473">
    <property type="entry name" value="MFS general substrate transporter"/>
    <property type="match status" value="1"/>
</dbReference>
<dbReference type="EMBL" id="KZ613944">
    <property type="protein sequence ID" value="PMD41394.1"/>
    <property type="molecule type" value="Genomic_DNA"/>
</dbReference>
<feature type="transmembrane region" description="Helical" evidence="6">
    <location>
        <begin position="385"/>
        <end position="408"/>
    </location>
</feature>
<reference evidence="7 8" key="1">
    <citation type="submission" date="2016-04" db="EMBL/GenBank/DDBJ databases">
        <title>A degradative enzymes factory behind the ericoid mycorrhizal symbiosis.</title>
        <authorList>
            <consortium name="DOE Joint Genome Institute"/>
            <person name="Martino E."/>
            <person name="Morin E."/>
            <person name="Grelet G."/>
            <person name="Kuo A."/>
            <person name="Kohler A."/>
            <person name="Daghino S."/>
            <person name="Barry K."/>
            <person name="Choi C."/>
            <person name="Cichocki N."/>
            <person name="Clum A."/>
            <person name="Copeland A."/>
            <person name="Hainaut M."/>
            <person name="Haridas S."/>
            <person name="Labutti K."/>
            <person name="Lindquist E."/>
            <person name="Lipzen A."/>
            <person name="Khouja H.-R."/>
            <person name="Murat C."/>
            <person name="Ohm R."/>
            <person name="Olson A."/>
            <person name="Spatafora J."/>
            <person name="Veneault-Fourrey C."/>
            <person name="Henrissat B."/>
            <person name="Grigoriev I."/>
            <person name="Martin F."/>
            <person name="Perotto S."/>
        </authorList>
    </citation>
    <scope>NUCLEOTIDE SEQUENCE [LARGE SCALE GENOMIC DNA]</scope>
    <source>
        <strain evidence="7 8">F</strain>
    </source>
</reference>
<gene>
    <name evidence="7" type="ORF">L207DRAFT_426434</name>
</gene>
<dbReference type="GO" id="GO:0016020">
    <property type="term" value="C:membrane"/>
    <property type="evidence" value="ECO:0007669"/>
    <property type="project" value="UniProtKB-SubCell"/>
</dbReference>
<keyword evidence="3 6" id="KW-0812">Transmembrane</keyword>
<dbReference type="AlphaFoldDB" id="A0A2J6RSA4"/>
<proteinExistence type="predicted"/>
<feature type="transmembrane region" description="Helical" evidence="6">
    <location>
        <begin position="420"/>
        <end position="441"/>
    </location>
</feature>
<keyword evidence="2" id="KW-0813">Transport</keyword>
<feature type="transmembrane region" description="Helical" evidence="6">
    <location>
        <begin position="226"/>
        <end position="246"/>
    </location>
</feature>
<feature type="transmembrane region" description="Helical" evidence="6">
    <location>
        <begin position="359"/>
        <end position="379"/>
    </location>
</feature>
<dbReference type="GO" id="GO:0033229">
    <property type="term" value="F:cysteine transmembrane transporter activity"/>
    <property type="evidence" value="ECO:0007669"/>
    <property type="project" value="TreeGrafter"/>
</dbReference>
<evidence type="ECO:0000256" key="1">
    <source>
        <dbReference type="ARBA" id="ARBA00004141"/>
    </source>
</evidence>